<dbReference type="PANTHER" id="PTHR34875:SF6">
    <property type="entry name" value="UPF0237 PROTEIN MJ1558"/>
    <property type="match status" value="1"/>
</dbReference>
<proteinExistence type="inferred from homology"/>
<name>A0A4R8GXJ3_9FIRM</name>
<evidence type="ECO:0000313" key="4">
    <source>
        <dbReference type="Proteomes" id="UP000295832"/>
    </source>
</evidence>
<dbReference type="PROSITE" id="PS51671">
    <property type="entry name" value="ACT"/>
    <property type="match status" value="1"/>
</dbReference>
<reference evidence="3 4" key="1">
    <citation type="submission" date="2019-03" db="EMBL/GenBank/DDBJ databases">
        <title>Subsurface microbial communities from deep shales in Ohio and West Virginia, USA.</title>
        <authorList>
            <person name="Wrighton K."/>
        </authorList>
    </citation>
    <scope>NUCLEOTIDE SEQUENCE [LARGE SCALE GENOMIC DNA]</scope>
    <source>
        <strain evidence="3 4">MSL 6dP</strain>
    </source>
</reference>
<accession>A0A4R8GXJ3</accession>
<dbReference type="Pfam" id="PF13740">
    <property type="entry name" value="ACT_6"/>
    <property type="match status" value="1"/>
</dbReference>
<dbReference type="RefSeq" id="WP_018249285.1">
    <property type="nucleotide sequence ID" value="NZ_SOEG01000017.1"/>
</dbReference>
<gene>
    <name evidence="3" type="ORF">C7959_11740</name>
</gene>
<dbReference type="NCBIfam" id="NF001220">
    <property type="entry name" value="PRK00194.1"/>
    <property type="match status" value="1"/>
</dbReference>
<dbReference type="SUPFAM" id="SSF55021">
    <property type="entry name" value="ACT-like"/>
    <property type="match status" value="1"/>
</dbReference>
<sequence length="96" mass="10820">MPTKQGEERAVVTVLGSDKVGIVAKVANTLAEHNANIIDISQTLLDDLFTMIMLVEVSDLSTDFESFNQALTELSDELEVKVKLQHEEVFRYMHRI</sequence>
<evidence type="ECO:0000313" key="3">
    <source>
        <dbReference type="EMBL" id="TDX50962.1"/>
    </source>
</evidence>
<comment type="caution">
    <text evidence="3">The sequence shown here is derived from an EMBL/GenBank/DDBJ whole genome shotgun (WGS) entry which is preliminary data.</text>
</comment>
<protein>
    <recommendedName>
        <fullName evidence="1">UPF0237 protein C7959_11740</fullName>
    </recommendedName>
</protein>
<keyword evidence="4" id="KW-1185">Reference proteome</keyword>
<dbReference type="HAMAP" id="MF_01054">
    <property type="entry name" value="UPF0237"/>
    <property type="match status" value="1"/>
</dbReference>
<dbReference type="STRING" id="926561.GCA_000379025_02117"/>
<dbReference type="PANTHER" id="PTHR34875">
    <property type="entry name" value="UPF0237 PROTEIN MJ1558"/>
    <property type="match status" value="1"/>
</dbReference>
<evidence type="ECO:0000256" key="1">
    <source>
        <dbReference type="HAMAP-Rule" id="MF_01054"/>
    </source>
</evidence>
<dbReference type="EMBL" id="SOEG01000017">
    <property type="protein sequence ID" value="TDX50962.1"/>
    <property type="molecule type" value="Genomic_DNA"/>
</dbReference>
<dbReference type="Proteomes" id="UP000295832">
    <property type="component" value="Unassembled WGS sequence"/>
</dbReference>
<dbReference type="FunFam" id="3.30.70.260:FF:000032">
    <property type="entry name" value="UPF0237 protein SP_0238"/>
    <property type="match status" value="1"/>
</dbReference>
<dbReference type="InterPro" id="IPR045865">
    <property type="entry name" value="ACT-like_dom_sf"/>
</dbReference>
<feature type="domain" description="ACT" evidence="2">
    <location>
        <begin position="11"/>
        <end position="85"/>
    </location>
</feature>
<organism evidence="3 4">
    <name type="scientific">Orenia marismortui</name>
    <dbReference type="NCBI Taxonomy" id="46469"/>
    <lineage>
        <taxon>Bacteria</taxon>
        <taxon>Bacillati</taxon>
        <taxon>Bacillota</taxon>
        <taxon>Clostridia</taxon>
        <taxon>Halanaerobiales</taxon>
        <taxon>Halobacteroidaceae</taxon>
        <taxon>Orenia</taxon>
    </lineage>
</organism>
<dbReference type="InterPro" id="IPR050990">
    <property type="entry name" value="UPF0237/GcvR_regulator"/>
</dbReference>
<dbReference type="AlphaFoldDB" id="A0A4R8GXJ3"/>
<dbReference type="Gene3D" id="3.30.70.260">
    <property type="match status" value="1"/>
</dbReference>
<comment type="similarity">
    <text evidence="1">Belongs to the UPF0237 family.</text>
</comment>
<dbReference type="InterPro" id="IPR022986">
    <property type="entry name" value="UPF0237_ACT"/>
</dbReference>
<dbReference type="CDD" id="cd04872">
    <property type="entry name" value="ACT_1ZPV"/>
    <property type="match status" value="1"/>
</dbReference>
<dbReference type="InterPro" id="IPR002912">
    <property type="entry name" value="ACT_dom"/>
</dbReference>
<evidence type="ECO:0000259" key="2">
    <source>
        <dbReference type="PROSITE" id="PS51671"/>
    </source>
</evidence>